<dbReference type="Gene3D" id="3.10.640.10">
    <property type="entry name" value="Restriction endonuclease-like alpha-beta roll domain"/>
    <property type="match status" value="1"/>
</dbReference>
<dbReference type="SMART" id="SM01322">
    <property type="entry name" value="YaeQ"/>
    <property type="match status" value="1"/>
</dbReference>
<protein>
    <submittedName>
        <fullName evidence="1">YaeQ family protein</fullName>
    </submittedName>
</protein>
<dbReference type="Pfam" id="PF07152">
    <property type="entry name" value="YaeQ"/>
    <property type="match status" value="1"/>
</dbReference>
<dbReference type="PANTHER" id="PTHR38784:SF1">
    <property type="entry name" value="SUCROSE PHOSPHORYLASE"/>
    <property type="match status" value="1"/>
</dbReference>
<dbReference type="PANTHER" id="PTHR38784">
    <property type="entry name" value="SUCROSE PHOSPHORYLASE"/>
    <property type="match status" value="1"/>
</dbReference>
<evidence type="ECO:0000313" key="1">
    <source>
        <dbReference type="EMBL" id="MCX2979041.1"/>
    </source>
</evidence>
<keyword evidence="2" id="KW-1185">Reference proteome</keyword>
<dbReference type="InterPro" id="IPR011335">
    <property type="entry name" value="Restrct_endonuc-II-like"/>
</dbReference>
<reference evidence="1" key="1">
    <citation type="submission" date="2019-02" db="EMBL/GenBank/DDBJ databases">
        <authorList>
            <person name="Li S.-H."/>
        </authorList>
    </citation>
    <scope>NUCLEOTIDE SEQUENCE</scope>
    <source>
        <strain evidence="1">IMCC11814</strain>
    </source>
</reference>
<accession>A0ABT3T9R7</accession>
<proteinExistence type="predicted"/>
<dbReference type="SUPFAM" id="SSF52980">
    <property type="entry name" value="Restriction endonuclease-like"/>
    <property type="match status" value="1"/>
</dbReference>
<gene>
    <name evidence="1" type="ORF">EYC82_16980</name>
</gene>
<dbReference type="RefSeq" id="WP_279250825.1">
    <property type="nucleotide sequence ID" value="NZ_SHNO01000002.1"/>
</dbReference>
<dbReference type="InterPro" id="IPR038590">
    <property type="entry name" value="YaeQ_sf"/>
</dbReference>
<sequence>MALKPTIYRVRVELADSDRDCFESLKLTLAMHPSESLERMTARLLVFCSNYGPELSFTKGLSTQEEPDVWAKSNSGEIDHWIEVGQPEAGRLRKACGKSRRVSVYAFGASATTWWGLQGAAIDSLPRLQAWQMDWDEVRQAAALINRTVQLGVTIVGGTLYLDNGSANAPVTPRRLGETNAD</sequence>
<dbReference type="PIRSF" id="PIRSF011484">
    <property type="entry name" value="YaeQ"/>
    <property type="match status" value="1"/>
</dbReference>
<organism evidence="1 2">
    <name type="scientific">Candidatus Marimicrobium litorale</name>
    <dbReference type="NCBI Taxonomy" id="2518991"/>
    <lineage>
        <taxon>Bacteria</taxon>
        <taxon>Pseudomonadati</taxon>
        <taxon>Pseudomonadota</taxon>
        <taxon>Gammaproteobacteria</taxon>
        <taxon>Cellvibrionales</taxon>
        <taxon>Halieaceae</taxon>
        <taxon>Marimicrobium</taxon>
    </lineage>
</organism>
<dbReference type="InterPro" id="IPR009822">
    <property type="entry name" value="YaeQ"/>
</dbReference>
<evidence type="ECO:0000313" key="2">
    <source>
        <dbReference type="Proteomes" id="UP001143304"/>
    </source>
</evidence>
<dbReference type="Proteomes" id="UP001143304">
    <property type="component" value="Unassembled WGS sequence"/>
</dbReference>
<dbReference type="EMBL" id="SHNO01000002">
    <property type="protein sequence ID" value="MCX2979041.1"/>
    <property type="molecule type" value="Genomic_DNA"/>
</dbReference>
<name>A0ABT3T9R7_9GAMM</name>
<comment type="caution">
    <text evidence="1">The sequence shown here is derived from an EMBL/GenBank/DDBJ whole genome shotgun (WGS) entry which is preliminary data.</text>
</comment>